<name>A0A1I2S6Y8_9BACL</name>
<dbReference type="GO" id="GO:0005737">
    <property type="term" value="C:cytoplasm"/>
    <property type="evidence" value="ECO:0007669"/>
    <property type="project" value="InterPro"/>
</dbReference>
<dbReference type="GO" id="GO:0016301">
    <property type="term" value="F:kinase activity"/>
    <property type="evidence" value="ECO:0007669"/>
    <property type="project" value="TreeGrafter"/>
</dbReference>
<dbReference type="STRING" id="269670.SAMN02982927_01819"/>
<dbReference type="GO" id="GO:0009401">
    <property type="term" value="P:phosphoenolpyruvate-dependent sugar phosphotransferase system"/>
    <property type="evidence" value="ECO:0007669"/>
    <property type="project" value="InterPro"/>
</dbReference>
<dbReference type="Gene3D" id="2.40.33.40">
    <property type="entry name" value="Phosphotransferase system, glucitol/sorbitol-specific IIA component"/>
    <property type="match status" value="1"/>
</dbReference>
<dbReference type="AlphaFoldDB" id="A0A1I2S6Y8"/>
<protein>
    <submittedName>
        <fullName evidence="2">PTS system, glucitol/sorbitol-specific IIA component</fullName>
    </submittedName>
</protein>
<dbReference type="EMBL" id="FOOY01000011">
    <property type="protein sequence ID" value="SFG47479.1"/>
    <property type="molecule type" value="Genomic_DNA"/>
</dbReference>
<dbReference type="InterPro" id="IPR036665">
    <property type="entry name" value="PTS_IIA_glucitol/sorbitol_sf"/>
</dbReference>
<organism evidence="2 3">
    <name type="scientific">Sporolactobacillus nakayamae</name>
    <dbReference type="NCBI Taxonomy" id="269670"/>
    <lineage>
        <taxon>Bacteria</taxon>
        <taxon>Bacillati</taxon>
        <taxon>Bacillota</taxon>
        <taxon>Bacilli</taxon>
        <taxon>Bacillales</taxon>
        <taxon>Sporolactobacillaceae</taxon>
        <taxon>Sporolactobacillus</taxon>
    </lineage>
</organism>
<dbReference type="RefSeq" id="WP_093672195.1">
    <property type="nucleotide sequence ID" value="NZ_FOOY01000011.1"/>
</dbReference>
<accession>A0A1I2S6Y8</accession>
<dbReference type="Pfam" id="PF03829">
    <property type="entry name" value="PTSIIA_gutA"/>
    <property type="match status" value="1"/>
</dbReference>
<dbReference type="InterPro" id="IPR004716">
    <property type="entry name" value="PTS_IIA_glucitol/sorbitol-sp"/>
</dbReference>
<dbReference type="PANTHER" id="PTHR40398:SF1">
    <property type="entry name" value="PTS SYSTEM GLUCITOL_SORBITOL-SPECIFIC EIIA COMPONENT"/>
    <property type="match status" value="1"/>
</dbReference>
<proteinExistence type="predicted"/>
<evidence type="ECO:0000313" key="3">
    <source>
        <dbReference type="Proteomes" id="UP000198752"/>
    </source>
</evidence>
<sequence length="130" mass="14514">MFGMKKKSADDIEIYKTEIKSIGKLAKDFLQEKMLILFGNEAPDGLKDYCFGIDVKSVHDAIQTGQYLSIDDSRFKITAVGRLVQKNLADLGHITMRFDGSTKADLAGTLYLENKPIPNIDIGTQIAIEW</sequence>
<dbReference type="PANTHER" id="PTHR40398">
    <property type="entry name" value="PTS SYSTEM GLUCITOL/SORBITOL-SPECIFIC EIIA COMPONENT"/>
    <property type="match status" value="1"/>
</dbReference>
<dbReference type="GO" id="GO:0008982">
    <property type="term" value="F:protein-N(PI)-phosphohistidine-sugar phosphotransferase activity"/>
    <property type="evidence" value="ECO:0007669"/>
    <property type="project" value="InterPro"/>
</dbReference>
<comment type="caution">
    <text evidence="1">Lacks conserved residue(s) required for the propagation of feature annotation.</text>
</comment>
<gene>
    <name evidence="2" type="ORF">SAMN02982927_01819</name>
</gene>
<evidence type="ECO:0000256" key="1">
    <source>
        <dbReference type="PROSITE-ProRule" id="PRU00420"/>
    </source>
</evidence>
<keyword evidence="3" id="KW-1185">Reference proteome</keyword>
<dbReference type="SUPFAM" id="SSF141530">
    <property type="entry name" value="PTSIIA/GutA-like"/>
    <property type="match status" value="1"/>
</dbReference>
<dbReference type="OrthoDB" id="5113885at2"/>
<evidence type="ECO:0000313" key="2">
    <source>
        <dbReference type="EMBL" id="SFG47479.1"/>
    </source>
</evidence>
<dbReference type="Proteomes" id="UP000198752">
    <property type="component" value="Unassembled WGS sequence"/>
</dbReference>
<dbReference type="PROSITE" id="PS51097">
    <property type="entry name" value="PTS_EIIA_TYPE_5"/>
    <property type="match status" value="1"/>
</dbReference>
<reference evidence="3" key="1">
    <citation type="submission" date="2016-10" db="EMBL/GenBank/DDBJ databases">
        <authorList>
            <person name="Varghese N."/>
            <person name="Submissions S."/>
        </authorList>
    </citation>
    <scope>NUCLEOTIDE SEQUENCE [LARGE SCALE GENOMIC DNA]</scope>
    <source>
        <strain evidence="3">ATCC 700379</strain>
    </source>
</reference>